<evidence type="ECO:0000313" key="8">
    <source>
        <dbReference type="Proteomes" id="UP000070700"/>
    </source>
</evidence>
<dbReference type="PANTHER" id="PTHR43341:SF9">
    <property type="entry name" value="DICARBOXYLIC AMINO ACID PERMEASE"/>
    <property type="match status" value="1"/>
</dbReference>
<reference evidence="7 8" key="1">
    <citation type="submission" date="2015-10" db="EMBL/GenBank/DDBJ databases">
        <title>Full genome of DAOMC 229536 Phialocephala scopiformis, a fungal endophyte of spruce producing the potent anti-insectan compound rugulosin.</title>
        <authorList>
            <consortium name="DOE Joint Genome Institute"/>
            <person name="Walker A.K."/>
            <person name="Frasz S.L."/>
            <person name="Seifert K.A."/>
            <person name="Miller J.D."/>
            <person name="Mondo S.J."/>
            <person name="Labutti K."/>
            <person name="Lipzen A."/>
            <person name="Dockter R."/>
            <person name="Kennedy M."/>
            <person name="Grigoriev I.V."/>
            <person name="Spatafora J.W."/>
        </authorList>
    </citation>
    <scope>NUCLEOTIDE SEQUENCE [LARGE SCALE GENOMIC DNA]</scope>
    <source>
        <strain evidence="7 8">CBS 120377</strain>
    </source>
</reference>
<dbReference type="RefSeq" id="XP_018070312.1">
    <property type="nucleotide sequence ID" value="XM_018216940.1"/>
</dbReference>
<organism evidence="7 8">
    <name type="scientific">Mollisia scopiformis</name>
    <name type="common">Conifer needle endophyte fungus</name>
    <name type="synonym">Phialocephala scopiformis</name>
    <dbReference type="NCBI Taxonomy" id="149040"/>
    <lineage>
        <taxon>Eukaryota</taxon>
        <taxon>Fungi</taxon>
        <taxon>Dikarya</taxon>
        <taxon>Ascomycota</taxon>
        <taxon>Pezizomycotina</taxon>
        <taxon>Leotiomycetes</taxon>
        <taxon>Helotiales</taxon>
        <taxon>Mollisiaceae</taxon>
        <taxon>Mollisia</taxon>
    </lineage>
</organism>
<keyword evidence="2 5" id="KW-0812">Transmembrane</keyword>
<evidence type="ECO:0000256" key="1">
    <source>
        <dbReference type="ARBA" id="ARBA00004141"/>
    </source>
</evidence>
<protein>
    <recommendedName>
        <fullName evidence="6">Amino acid permease/ SLC12A domain-containing protein</fullName>
    </recommendedName>
</protein>
<evidence type="ECO:0000313" key="7">
    <source>
        <dbReference type="EMBL" id="KUJ15957.1"/>
    </source>
</evidence>
<gene>
    <name evidence="7" type="ORF">LY89DRAFT_697946</name>
</gene>
<comment type="subcellular location">
    <subcellularLocation>
        <location evidence="1">Membrane</location>
        <topology evidence="1">Multi-pass membrane protein</topology>
    </subcellularLocation>
</comment>
<dbReference type="InParanoid" id="A0A194X824"/>
<dbReference type="STRING" id="149040.A0A194X824"/>
<dbReference type="GO" id="GO:0015171">
    <property type="term" value="F:amino acid transmembrane transporter activity"/>
    <property type="evidence" value="ECO:0007669"/>
    <property type="project" value="TreeGrafter"/>
</dbReference>
<dbReference type="KEGG" id="psco:LY89DRAFT_697946"/>
<dbReference type="Pfam" id="PF00324">
    <property type="entry name" value="AA_permease"/>
    <property type="match status" value="1"/>
</dbReference>
<dbReference type="Proteomes" id="UP000070700">
    <property type="component" value="Unassembled WGS sequence"/>
</dbReference>
<keyword evidence="3 5" id="KW-1133">Transmembrane helix</keyword>
<keyword evidence="8" id="KW-1185">Reference proteome</keyword>
<dbReference type="AlphaFoldDB" id="A0A194X824"/>
<evidence type="ECO:0000256" key="5">
    <source>
        <dbReference type="SAM" id="Phobius"/>
    </source>
</evidence>
<accession>A0A194X824</accession>
<sequence>MRILVGSLVLRIAQQHDAGASGPINDGFKNDAKFAANHSQAVCYAIPLVAYSFLGIEIVAVTAFEARYSTSLKWPSRVIAYAVFLLYFLCTIGETLTVQWRDDHLPTIYGGGKNSNGTALSPPSSTSLVVNAAWEAGHHALAGFLNGCLIFSALSASNTSLYVSSRTLYGLAREIPDTNWVGKRLNKLSLVVRQTGVPAAALLFSAISFFWLPFLQLKAGYAIQDLIEIMSVSASVSCLVVWAALCLSFIRYDRWQSICDAGLKAEPQYESWRRKSPDYKSYTFLAFAQPYIAWLGLIGCLLVFGFASATWWHTSPDLTKVAVAYAAHVIFLLLFVVFKIVNRRWWVKLDTDVTVLIAALDRLRWLKQDQLPTDHDI</sequence>
<dbReference type="EMBL" id="KQ947417">
    <property type="protein sequence ID" value="KUJ15957.1"/>
    <property type="molecule type" value="Genomic_DNA"/>
</dbReference>
<dbReference type="OrthoDB" id="3900342at2759"/>
<feature type="domain" description="Amino acid permease/ SLC12A" evidence="6">
    <location>
        <begin position="14"/>
        <end position="346"/>
    </location>
</feature>
<keyword evidence="4 5" id="KW-0472">Membrane</keyword>
<evidence type="ECO:0000256" key="3">
    <source>
        <dbReference type="ARBA" id="ARBA00022989"/>
    </source>
</evidence>
<feature type="transmembrane region" description="Helical" evidence="5">
    <location>
        <begin position="321"/>
        <end position="341"/>
    </location>
</feature>
<evidence type="ECO:0000259" key="6">
    <source>
        <dbReference type="Pfam" id="PF00324"/>
    </source>
</evidence>
<dbReference type="PANTHER" id="PTHR43341">
    <property type="entry name" value="AMINO ACID PERMEASE"/>
    <property type="match status" value="1"/>
</dbReference>
<proteinExistence type="predicted"/>
<feature type="transmembrane region" description="Helical" evidence="5">
    <location>
        <begin position="190"/>
        <end position="214"/>
    </location>
</feature>
<name>A0A194X824_MOLSC</name>
<dbReference type="GeneID" id="28826666"/>
<dbReference type="GO" id="GO:0016020">
    <property type="term" value="C:membrane"/>
    <property type="evidence" value="ECO:0007669"/>
    <property type="project" value="UniProtKB-SubCell"/>
</dbReference>
<evidence type="ECO:0000256" key="2">
    <source>
        <dbReference type="ARBA" id="ARBA00022692"/>
    </source>
</evidence>
<feature type="transmembrane region" description="Helical" evidence="5">
    <location>
        <begin position="44"/>
        <end position="66"/>
    </location>
</feature>
<feature type="transmembrane region" description="Helical" evidence="5">
    <location>
        <begin position="282"/>
        <end position="309"/>
    </location>
</feature>
<dbReference type="InterPro" id="IPR004841">
    <property type="entry name" value="AA-permease/SLC12A_dom"/>
</dbReference>
<evidence type="ECO:0000256" key="4">
    <source>
        <dbReference type="ARBA" id="ARBA00023136"/>
    </source>
</evidence>
<feature type="transmembrane region" description="Helical" evidence="5">
    <location>
        <begin position="78"/>
        <end position="100"/>
    </location>
</feature>
<dbReference type="Gene3D" id="1.20.1740.10">
    <property type="entry name" value="Amino acid/polyamine transporter I"/>
    <property type="match status" value="1"/>
</dbReference>
<dbReference type="InterPro" id="IPR050524">
    <property type="entry name" value="APC_YAT"/>
</dbReference>
<feature type="transmembrane region" description="Helical" evidence="5">
    <location>
        <begin position="226"/>
        <end position="250"/>
    </location>
</feature>